<keyword evidence="6 8" id="KW-0156">Chromatin regulator</keyword>
<reference evidence="10" key="1">
    <citation type="submission" date="2016-04" db="EMBL/GenBank/DDBJ databases">
        <authorList>
            <person name="Nguyen H.D."/>
            <person name="Kesanakurti P."/>
            <person name="Cullis J."/>
            <person name="Levesque C.A."/>
            <person name="Hambleton S."/>
        </authorList>
    </citation>
    <scope>NUCLEOTIDE SEQUENCE</scope>
    <source>
        <strain evidence="10">DAOMC 238032</strain>
    </source>
</reference>
<dbReference type="EMBL" id="LWDD02000412">
    <property type="protein sequence ID" value="KAE8261112.1"/>
    <property type="molecule type" value="Genomic_DNA"/>
</dbReference>
<sequence>MNSASSTQTMRGSRSPNGVGLGLQFSTSSPGRSPLRRRRSETESDNDGEGSSQVDGAAAAAAPVPPAPAAVGPAAASSSAGLGKAVPGNATRPALRQDVNGLAAPPPFKRGRGRPRKNPLPGHAHFAGIALSSSAVLTSSSANPPTSSQDKAAAAAAAAEKRPSRPSNGRASASRSARASAAAEANRRALAALEASSSEEEAEASGSASSETEPEPEEDEPEGPAGESSANGEQPAKDEKAKDEETAEQEAREMASRWTEEYYEIVEQLPLELTRCFTLMRETEGKVQNRLEKTRKFSQAYFKARRDLQVWVNYYAAKSQDDQQGVASPNPLTATAGPSSQIAIEAEPVSLSKSAKGKEKMDTSADDLFNAAEGKDGVAPSHPGPSLSTAPLERTPAQKQQGPPLAMLTGLQHRLALLNAAASATHEAKRAADEKVELARTACELVDRLVLRLDADLTRSEVGLALGLRTGTEESRGAREAQGALTLAQNEGVGSVPATGTDLAETSRGGEREYVGNAGPEGESSASGSRSMAEKRGESRRSGRPGLGNGTEGPSKGDEPPRGRVVVLRRPSANSRPENNNSNSRKASDRPSQAGPSIFSPPADYALESMSGGGFNRKDKQRASVSGTGAGTGTDVRGVGAGPKAGSSRSNGSSRSGEGGGGPEDASVGSRQSRRKADKGKGKGPAGDDGVLTKASQTDPEEGDGGEGAQAEELGDEDADGDEDAPGDEEKYCYCDDYSDGFMIACDGDNCPLQWCHYKCVGLPEHKKPPGKWYCLFCKPSYKGPGRGVPANARLRPTGVPVGGNTVS</sequence>
<dbReference type="GO" id="GO:0000785">
    <property type="term" value="C:chromatin"/>
    <property type="evidence" value="ECO:0007669"/>
    <property type="project" value="UniProtKB-ARBA"/>
</dbReference>
<dbReference type="SMART" id="SM00249">
    <property type="entry name" value="PHD"/>
    <property type="match status" value="1"/>
</dbReference>
<feature type="compositionally biased region" description="Low complexity" evidence="9">
    <location>
        <begin position="69"/>
        <end position="81"/>
    </location>
</feature>
<evidence type="ECO:0000256" key="2">
    <source>
        <dbReference type="ARBA" id="ARBA00010210"/>
    </source>
</evidence>
<dbReference type="InterPro" id="IPR013083">
    <property type="entry name" value="Znf_RING/FYVE/PHD"/>
</dbReference>
<evidence type="ECO:0000256" key="8">
    <source>
        <dbReference type="RuleBase" id="RU361213"/>
    </source>
</evidence>
<dbReference type="PROSITE" id="PS50016">
    <property type="entry name" value="ZF_PHD_2"/>
    <property type="match status" value="1"/>
</dbReference>
<keyword evidence="4 8" id="KW-0863">Zinc-finger</keyword>
<dbReference type="InterPro" id="IPR001965">
    <property type="entry name" value="Znf_PHD"/>
</dbReference>
<dbReference type="AlphaFoldDB" id="A0A177VII3"/>
<evidence type="ECO:0000256" key="4">
    <source>
        <dbReference type="ARBA" id="ARBA00022771"/>
    </source>
</evidence>
<dbReference type="GO" id="GO:0005634">
    <property type="term" value="C:nucleus"/>
    <property type="evidence" value="ECO:0007669"/>
    <property type="project" value="UniProtKB-SubCell"/>
</dbReference>
<feature type="region of interest" description="Disordered" evidence="9">
    <location>
        <begin position="490"/>
        <end position="727"/>
    </location>
</feature>
<dbReference type="CDD" id="cd15505">
    <property type="entry name" value="PHD_ING"/>
    <property type="match status" value="1"/>
</dbReference>
<comment type="domain">
    <text evidence="8">The PHD-type zinc finger mediates the binding to H3K4me3.</text>
</comment>
<dbReference type="InterPro" id="IPR019787">
    <property type="entry name" value="Znf_PHD-finger"/>
</dbReference>
<dbReference type="InterPro" id="IPR028651">
    <property type="entry name" value="ING_fam"/>
</dbReference>
<dbReference type="Pfam" id="PF12998">
    <property type="entry name" value="ING"/>
    <property type="match status" value="2"/>
</dbReference>
<feature type="compositionally biased region" description="Low complexity" evidence="9">
    <location>
        <begin position="646"/>
        <end position="656"/>
    </location>
</feature>
<keyword evidence="7 8" id="KW-0539">Nucleus</keyword>
<comment type="subunit">
    <text evidence="8">Component of an histone acetyltransferase complex. Interacts with H3K4me3 and to a lesser extent with H3K4me2.</text>
</comment>
<dbReference type="GO" id="GO:0008270">
    <property type="term" value="F:zinc ion binding"/>
    <property type="evidence" value="ECO:0007669"/>
    <property type="project" value="UniProtKB-KW"/>
</dbReference>
<feature type="compositionally biased region" description="Acidic residues" evidence="9">
    <location>
        <begin position="212"/>
        <end position="222"/>
    </location>
</feature>
<dbReference type="GO" id="GO:0006325">
    <property type="term" value="P:chromatin organization"/>
    <property type="evidence" value="ECO:0007669"/>
    <property type="project" value="UniProtKB-KW"/>
</dbReference>
<organism evidence="10 11">
    <name type="scientific">Tilletia caries</name>
    <name type="common">wheat bunt fungus</name>
    <dbReference type="NCBI Taxonomy" id="13290"/>
    <lineage>
        <taxon>Eukaryota</taxon>
        <taxon>Fungi</taxon>
        <taxon>Dikarya</taxon>
        <taxon>Basidiomycota</taxon>
        <taxon>Ustilaginomycotina</taxon>
        <taxon>Exobasidiomycetes</taxon>
        <taxon>Tilletiales</taxon>
        <taxon>Tilletiaceae</taxon>
        <taxon>Tilletia</taxon>
    </lineage>
</organism>
<evidence type="ECO:0000256" key="1">
    <source>
        <dbReference type="ARBA" id="ARBA00004123"/>
    </source>
</evidence>
<feature type="compositionally biased region" description="Low complexity" evidence="9">
    <location>
        <begin position="130"/>
        <end position="142"/>
    </location>
</feature>
<feature type="compositionally biased region" description="Low complexity" evidence="9">
    <location>
        <begin position="518"/>
        <end position="531"/>
    </location>
</feature>
<comment type="caution">
    <text evidence="10">The sequence shown here is derived from an EMBL/GenBank/DDBJ whole genome shotgun (WGS) entry which is preliminary data.</text>
</comment>
<evidence type="ECO:0000256" key="7">
    <source>
        <dbReference type="ARBA" id="ARBA00023242"/>
    </source>
</evidence>
<evidence type="ECO:0000313" key="11">
    <source>
        <dbReference type="Proteomes" id="UP000077671"/>
    </source>
</evidence>
<feature type="compositionally biased region" description="Polar residues" evidence="9">
    <location>
        <begin position="1"/>
        <end position="16"/>
    </location>
</feature>
<evidence type="ECO:0000256" key="9">
    <source>
        <dbReference type="SAM" id="MobiDB-lite"/>
    </source>
</evidence>
<dbReference type="GO" id="GO:0006355">
    <property type="term" value="P:regulation of DNA-templated transcription"/>
    <property type="evidence" value="ECO:0007669"/>
    <property type="project" value="TreeGrafter"/>
</dbReference>
<dbReference type="InterPro" id="IPR024610">
    <property type="entry name" value="ING_N_histone-binding"/>
</dbReference>
<feature type="compositionally biased region" description="Low complexity" evidence="9">
    <location>
        <begin position="165"/>
        <end position="196"/>
    </location>
</feature>
<dbReference type="SMART" id="SM01408">
    <property type="entry name" value="ING"/>
    <property type="match status" value="1"/>
</dbReference>
<dbReference type="InterPro" id="IPR011011">
    <property type="entry name" value="Znf_FYVE_PHD"/>
</dbReference>
<reference evidence="10" key="2">
    <citation type="journal article" date="2019" name="IMA Fungus">
        <title>Genome sequencing and comparison of five Tilletia species to identify candidate genes for the detection of regulated species infecting wheat.</title>
        <authorList>
            <person name="Nguyen H.D.T."/>
            <person name="Sultana T."/>
            <person name="Kesanakurti P."/>
            <person name="Hambleton S."/>
        </authorList>
    </citation>
    <scope>NUCLEOTIDE SEQUENCE</scope>
    <source>
        <strain evidence="10">DAOMC 238032</strain>
    </source>
</reference>
<name>A0A177VII3_9BASI</name>
<dbReference type="PANTHER" id="PTHR10333:SF42">
    <property type="entry name" value="INHIBITOR OF GROWTH PROTEIN 5"/>
    <property type="match status" value="1"/>
</dbReference>
<proteinExistence type="inferred from homology"/>
<feature type="region of interest" description="Disordered" evidence="9">
    <location>
        <begin position="320"/>
        <end position="403"/>
    </location>
</feature>
<feature type="region of interest" description="Disordered" evidence="9">
    <location>
        <begin position="1"/>
        <end position="256"/>
    </location>
</feature>
<comment type="subcellular location">
    <subcellularLocation>
        <location evidence="1 8">Nucleus</location>
    </subcellularLocation>
</comment>
<keyword evidence="3 8" id="KW-0479">Metal-binding</keyword>
<feature type="compositionally biased region" description="Basic and acidic residues" evidence="9">
    <location>
        <begin position="235"/>
        <end position="256"/>
    </location>
</feature>
<dbReference type="SUPFAM" id="SSF57903">
    <property type="entry name" value="FYVE/PHD zinc finger"/>
    <property type="match status" value="1"/>
</dbReference>
<feature type="compositionally biased region" description="Acidic residues" evidence="9">
    <location>
        <begin position="713"/>
        <end position="727"/>
    </location>
</feature>
<feature type="compositionally biased region" description="Basic and acidic residues" evidence="9">
    <location>
        <begin position="532"/>
        <end position="541"/>
    </location>
</feature>
<feature type="compositionally biased region" description="Low complexity" evidence="9">
    <location>
        <begin position="563"/>
        <end position="585"/>
    </location>
</feature>
<evidence type="ECO:0000256" key="5">
    <source>
        <dbReference type="ARBA" id="ARBA00022833"/>
    </source>
</evidence>
<evidence type="ECO:0000256" key="3">
    <source>
        <dbReference type="ARBA" id="ARBA00022723"/>
    </source>
</evidence>
<protein>
    <recommendedName>
        <fullName evidence="8">Chromatin modification-related protein</fullName>
    </recommendedName>
</protein>
<evidence type="ECO:0000256" key="6">
    <source>
        <dbReference type="ARBA" id="ARBA00022853"/>
    </source>
</evidence>
<accession>A0A177VII3</accession>
<feature type="compositionally biased region" description="Polar residues" evidence="9">
    <location>
        <begin position="322"/>
        <end position="342"/>
    </location>
</feature>
<dbReference type="Gene3D" id="6.10.140.1740">
    <property type="match status" value="1"/>
</dbReference>
<comment type="function">
    <text evidence="8">Component of an histone acetyltransferase complex.</text>
</comment>
<dbReference type="Gene3D" id="3.30.40.10">
    <property type="entry name" value="Zinc/RING finger domain, C3HC4 (zinc finger)"/>
    <property type="match status" value="1"/>
</dbReference>
<dbReference type="Proteomes" id="UP000077671">
    <property type="component" value="Unassembled WGS sequence"/>
</dbReference>
<evidence type="ECO:0000313" key="10">
    <source>
        <dbReference type="EMBL" id="KAE8261112.1"/>
    </source>
</evidence>
<keyword evidence="5 8" id="KW-0862">Zinc</keyword>
<gene>
    <name evidence="10" type="ORF">A4X03_0g3533</name>
</gene>
<dbReference type="PANTHER" id="PTHR10333">
    <property type="entry name" value="INHIBITOR OF GROWTH PROTEIN"/>
    <property type="match status" value="1"/>
</dbReference>
<comment type="similarity">
    <text evidence="2 8">Belongs to the ING family.</text>
</comment>